<comment type="caution">
    <text evidence="2">The sequence shown here is derived from an EMBL/GenBank/DDBJ whole genome shotgun (WGS) entry which is preliminary data.</text>
</comment>
<dbReference type="AlphaFoldDB" id="A0AAD6V787"/>
<evidence type="ECO:0000256" key="1">
    <source>
        <dbReference type="SAM" id="MobiDB-lite"/>
    </source>
</evidence>
<proteinExistence type="predicted"/>
<organism evidence="2 3">
    <name type="scientific">Mycena pura</name>
    <dbReference type="NCBI Taxonomy" id="153505"/>
    <lineage>
        <taxon>Eukaryota</taxon>
        <taxon>Fungi</taxon>
        <taxon>Dikarya</taxon>
        <taxon>Basidiomycota</taxon>
        <taxon>Agaricomycotina</taxon>
        <taxon>Agaricomycetes</taxon>
        <taxon>Agaricomycetidae</taxon>
        <taxon>Agaricales</taxon>
        <taxon>Marasmiineae</taxon>
        <taxon>Mycenaceae</taxon>
        <taxon>Mycena</taxon>
    </lineage>
</organism>
<dbReference type="Proteomes" id="UP001219525">
    <property type="component" value="Unassembled WGS sequence"/>
</dbReference>
<feature type="compositionally biased region" description="Low complexity" evidence="1">
    <location>
        <begin position="174"/>
        <end position="202"/>
    </location>
</feature>
<feature type="region of interest" description="Disordered" evidence="1">
    <location>
        <begin position="170"/>
        <end position="251"/>
    </location>
</feature>
<keyword evidence="3" id="KW-1185">Reference proteome</keyword>
<name>A0AAD6V787_9AGAR</name>
<feature type="region of interest" description="Disordered" evidence="1">
    <location>
        <begin position="277"/>
        <end position="313"/>
    </location>
</feature>
<sequence>MVFRLPTHLDNFIPPPRAQPRPWRGTLTVRGMRASDPGSNQEIRVTAVETDGDSDVRRWPLHFFAQIAHGHPVLREVRAWVQQNAPPISTFMPDRLPDPDANVVNTANFRSLSRMLYEQQLVAIAPWGIDSFPGGGLIIIPAEHSSALLVAALFFAQFPDILGTTRLSLPAAPPQQQQHPQHHNPYAAYPGTSASAHASSSAMPMPGSTHISQHYRAGAGPSFRPPARSPQHAHVHALAHGVGARSQSPVDREQPISRFRVPVMPAPMPLYAASPHAAWPAPAPREDAGAEAEEGDAAQSAHYAHQYAPRGAN</sequence>
<feature type="compositionally biased region" description="Low complexity" evidence="1">
    <location>
        <begin position="297"/>
        <end position="313"/>
    </location>
</feature>
<dbReference type="EMBL" id="JARJCW010000047">
    <property type="protein sequence ID" value="KAJ7204512.1"/>
    <property type="molecule type" value="Genomic_DNA"/>
</dbReference>
<protein>
    <submittedName>
        <fullName evidence="2">Uncharacterized protein</fullName>
    </submittedName>
</protein>
<reference evidence="2" key="1">
    <citation type="submission" date="2023-03" db="EMBL/GenBank/DDBJ databases">
        <title>Massive genome expansion in bonnet fungi (Mycena s.s.) driven by repeated elements and novel gene families across ecological guilds.</title>
        <authorList>
            <consortium name="Lawrence Berkeley National Laboratory"/>
            <person name="Harder C.B."/>
            <person name="Miyauchi S."/>
            <person name="Viragh M."/>
            <person name="Kuo A."/>
            <person name="Thoen E."/>
            <person name="Andreopoulos B."/>
            <person name="Lu D."/>
            <person name="Skrede I."/>
            <person name="Drula E."/>
            <person name="Henrissat B."/>
            <person name="Morin E."/>
            <person name="Kohler A."/>
            <person name="Barry K."/>
            <person name="LaButti K."/>
            <person name="Morin E."/>
            <person name="Salamov A."/>
            <person name="Lipzen A."/>
            <person name="Mereny Z."/>
            <person name="Hegedus B."/>
            <person name="Baldrian P."/>
            <person name="Stursova M."/>
            <person name="Weitz H."/>
            <person name="Taylor A."/>
            <person name="Grigoriev I.V."/>
            <person name="Nagy L.G."/>
            <person name="Martin F."/>
            <person name="Kauserud H."/>
        </authorList>
    </citation>
    <scope>NUCLEOTIDE SEQUENCE</scope>
    <source>
        <strain evidence="2">9144</strain>
    </source>
</reference>
<evidence type="ECO:0000313" key="2">
    <source>
        <dbReference type="EMBL" id="KAJ7204512.1"/>
    </source>
</evidence>
<accession>A0AAD6V787</accession>
<gene>
    <name evidence="2" type="ORF">GGX14DRAFT_647424</name>
</gene>
<evidence type="ECO:0000313" key="3">
    <source>
        <dbReference type="Proteomes" id="UP001219525"/>
    </source>
</evidence>